<feature type="chain" id="PRO_5036484831" evidence="6">
    <location>
        <begin position="21"/>
        <end position="139"/>
    </location>
</feature>
<dbReference type="GO" id="GO:0005576">
    <property type="term" value="C:extracellular region"/>
    <property type="evidence" value="ECO:0007669"/>
    <property type="project" value="UniProtKB-SubCell"/>
</dbReference>
<dbReference type="GO" id="GO:0060320">
    <property type="term" value="P:rejection of self pollen"/>
    <property type="evidence" value="ECO:0007669"/>
    <property type="project" value="UniProtKB-KW"/>
</dbReference>
<keyword evidence="3" id="KW-0713">Self-incompatibility</keyword>
<accession>A0A397XRY6</accession>
<evidence type="ECO:0000256" key="5">
    <source>
        <dbReference type="ARBA" id="ARBA00022729"/>
    </source>
</evidence>
<protein>
    <submittedName>
        <fullName evidence="7">Uncharacterized protein</fullName>
    </submittedName>
</protein>
<evidence type="ECO:0000256" key="6">
    <source>
        <dbReference type="SAM" id="SignalP"/>
    </source>
</evidence>
<reference evidence="7 8" key="1">
    <citation type="submission" date="2018-06" db="EMBL/GenBank/DDBJ databases">
        <title>WGS assembly of Brassica rapa FPsc.</title>
        <authorList>
            <person name="Bowman J."/>
            <person name="Kohchi T."/>
            <person name="Yamato K."/>
            <person name="Jenkins J."/>
            <person name="Shu S."/>
            <person name="Ishizaki K."/>
            <person name="Yamaoka S."/>
            <person name="Nishihama R."/>
            <person name="Nakamura Y."/>
            <person name="Berger F."/>
            <person name="Adam C."/>
            <person name="Aki S."/>
            <person name="Althoff F."/>
            <person name="Araki T."/>
            <person name="Arteaga-Vazquez M."/>
            <person name="Balasubrmanian S."/>
            <person name="Bauer D."/>
            <person name="Boehm C."/>
            <person name="Briginshaw L."/>
            <person name="Caballero-Perez J."/>
            <person name="Catarino B."/>
            <person name="Chen F."/>
            <person name="Chiyoda S."/>
            <person name="Chovatia M."/>
            <person name="Davies K."/>
            <person name="Delmans M."/>
            <person name="Demura T."/>
            <person name="Dierschke T."/>
            <person name="Dolan L."/>
            <person name="Dorantes-Acosta A."/>
            <person name="Eklund D."/>
            <person name="Florent S."/>
            <person name="Flores-Sandoval E."/>
            <person name="Fujiyama A."/>
            <person name="Fukuzawa H."/>
            <person name="Galik B."/>
            <person name="Grimanelli D."/>
            <person name="Grimwood J."/>
            <person name="Grossniklaus U."/>
            <person name="Hamada T."/>
            <person name="Haseloff J."/>
            <person name="Hetherington A."/>
            <person name="Higo A."/>
            <person name="Hirakawa Y."/>
            <person name="Hundley H."/>
            <person name="Ikeda Y."/>
            <person name="Inoue K."/>
            <person name="Inoue S."/>
            <person name="Ishida S."/>
            <person name="Jia Q."/>
            <person name="Kakita M."/>
            <person name="Kanazawa T."/>
            <person name="Kawai Y."/>
            <person name="Kawashima T."/>
            <person name="Kennedy M."/>
            <person name="Kinose K."/>
            <person name="Kinoshita T."/>
            <person name="Kohara Y."/>
            <person name="Koide E."/>
            <person name="Komatsu K."/>
            <person name="Kopischke S."/>
            <person name="Kubo M."/>
            <person name="Kyozuka J."/>
            <person name="Lagercrantz U."/>
            <person name="Lin S."/>
            <person name="Lindquist E."/>
            <person name="Lipzen A."/>
            <person name="Lu C."/>
            <person name="Luna E."/>
            <person name="Martienssen R."/>
            <person name="Minamino N."/>
            <person name="Mizutani M."/>
            <person name="Mizutani M."/>
            <person name="Mochizuki N."/>
            <person name="Monte I."/>
            <person name="Mosher R."/>
            <person name="Nagasaki H."/>
            <person name="Nakagami H."/>
            <person name="Naramoto S."/>
            <person name="Nishitani K."/>
            <person name="Ohtani M."/>
            <person name="Okamoto T."/>
            <person name="Okumura M."/>
            <person name="Phillips J."/>
            <person name="Pollak B."/>
            <person name="Reinders A."/>
            <person name="Roevekamp M."/>
            <person name="Sano R."/>
            <person name="Sawa S."/>
            <person name="Schmid M."/>
            <person name="Shirakawa M."/>
            <person name="Solano R."/>
            <person name="Spunde A."/>
            <person name="Suetsugu N."/>
            <person name="Sugano S."/>
            <person name="Sugiyama A."/>
            <person name="Sun R."/>
            <person name="Suzuki Y."/>
            <person name="Takenaka M."/>
            <person name="Takezawa D."/>
            <person name="Tomogane H."/>
            <person name="Tsuzuki M."/>
            <person name="Ueda T."/>
            <person name="Umeda M."/>
            <person name="Ward J."/>
            <person name="Watanabe Y."/>
            <person name="Yazaki K."/>
            <person name="Yokoyama R."/>
            <person name="Yoshitake Y."/>
            <person name="Yotsui I."/>
            <person name="Zachgo S."/>
            <person name="Schmutz J."/>
        </authorList>
    </citation>
    <scope>NUCLEOTIDE SEQUENCE [LARGE SCALE GENOMIC DNA]</scope>
    <source>
        <strain evidence="8">cv. B-3</strain>
    </source>
</reference>
<dbReference type="InterPro" id="IPR010264">
    <property type="entry name" value="Self-incomp_S1"/>
</dbReference>
<dbReference type="Proteomes" id="UP000264353">
    <property type="component" value="Chromosome A9"/>
</dbReference>
<evidence type="ECO:0000313" key="8">
    <source>
        <dbReference type="Proteomes" id="UP000264353"/>
    </source>
</evidence>
<proteinExistence type="inferred from homology"/>
<evidence type="ECO:0000256" key="2">
    <source>
        <dbReference type="ARBA" id="ARBA00005581"/>
    </source>
</evidence>
<feature type="signal peptide" evidence="6">
    <location>
        <begin position="1"/>
        <end position="20"/>
    </location>
</feature>
<dbReference type="AlphaFoldDB" id="A0A397XRY6"/>
<evidence type="ECO:0000256" key="1">
    <source>
        <dbReference type="ARBA" id="ARBA00004613"/>
    </source>
</evidence>
<comment type="similarity">
    <text evidence="2">Belongs to the plant self-incompatibility (S1) protein family.</text>
</comment>
<sequence>MKHLILLILVTTTYFRPQEACIKIVLHFITNSVLFHCCSKDNDLSVKNLNFNATPYVIEFHDEIPNVTKWNCLLRQGANMEYYFDVEVYKAGPRLVPRCSQIRVWMTKVDGIYFTRSLDTPSVGTKIMYFLFLFKKKFK</sequence>
<evidence type="ECO:0000256" key="4">
    <source>
        <dbReference type="ARBA" id="ARBA00022525"/>
    </source>
</evidence>
<dbReference type="EMBL" id="CM010636">
    <property type="protein sequence ID" value="RID43857.1"/>
    <property type="molecule type" value="Genomic_DNA"/>
</dbReference>
<comment type="subcellular location">
    <subcellularLocation>
        <location evidence="1">Secreted</location>
    </subcellularLocation>
</comment>
<keyword evidence="5 6" id="KW-0732">Signal</keyword>
<keyword evidence="4" id="KW-0964">Secreted</keyword>
<organism evidence="7 8">
    <name type="scientific">Brassica campestris</name>
    <name type="common">Field mustard</name>
    <dbReference type="NCBI Taxonomy" id="3711"/>
    <lineage>
        <taxon>Eukaryota</taxon>
        <taxon>Viridiplantae</taxon>
        <taxon>Streptophyta</taxon>
        <taxon>Embryophyta</taxon>
        <taxon>Tracheophyta</taxon>
        <taxon>Spermatophyta</taxon>
        <taxon>Magnoliopsida</taxon>
        <taxon>eudicotyledons</taxon>
        <taxon>Gunneridae</taxon>
        <taxon>Pentapetalae</taxon>
        <taxon>rosids</taxon>
        <taxon>malvids</taxon>
        <taxon>Brassicales</taxon>
        <taxon>Brassicaceae</taxon>
        <taxon>Brassiceae</taxon>
        <taxon>Brassica</taxon>
    </lineage>
</organism>
<dbReference type="Pfam" id="PF05938">
    <property type="entry name" value="Self-incomp_S1"/>
    <property type="match status" value="1"/>
</dbReference>
<gene>
    <name evidence="7" type="ORF">BRARA_I00692</name>
</gene>
<evidence type="ECO:0000313" key="7">
    <source>
        <dbReference type="EMBL" id="RID43857.1"/>
    </source>
</evidence>
<name>A0A397XRY6_BRACM</name>
<evidence type="ECO:0000256" key="3">
    <source>
        <dbReference type="ARBA" id="ARBA00022471"/>
    </source>
</evidence>